<proteinExistence type="predicted"/>
<protein>
    <submittedName>
        <fullName evidence="1">Uncharacterized protein</fullName>
    </submittedName>
</protein>
<evidence type="ECO:0000313" key="1">
    <source>
        <dbReference type="EMBL" id="CAB4018210.1"/>
    </source>
</evidence>
<keyword evidence="2" id="KW-1185">Reference proteome</keyword>
<dbReference type="OrthoDB" id="8946688at2759"/>
<organism evidence="1 2">
    <name type="scientific">Paramuricea clavata</name>
    <name type="common">Red gorgonian</name>
    <name type="synonym">Violescent sea-whip</name>
    <dbReference type="NCBI Taxonomy" id="317549"/>
    <lineage>
        <taxon>Eukaryota</taxon>
        <taxon>Metazoa</taxon>
        <taxon>Cnidaria</taxon>
        <taxon>Anthozoa</taxon>
        <taxon>Octocorallia</taxon>
        <taxon>Malacalcyonacea</taxon>
        <taxon>Plexauridae</taxon>
        <taxon>Paramuricea</taxon>
    </lineage>
</organism>
<comment type="caution">
    <text evidence="1">The sequence shown here is derived from an EMBL/GenBank/DDBJ whole genome shotgun (WGS) entry which is preliminary data.</text>
</comment>
<reference evidence="1" key="1">
    <citation type="submission" date="2020-04" db="EMBL/GenBank/DDBJ databases">
        <authorList>
            <person name="Alioto T."/>
            <person name="Alioto T."/>
            <person name="Gomez Garrido J."/>
        </authorList>
    </citation>
    <scope>NUCLEOTIDE SEQUENCE</scope>
    <source>
        <strain evidence="1">A484AB</strain>
    </source>
</reference>
<gene>
    <name evidence="1" type="ORF">PACLA_8A054700</name>
</gene>
<sequence length="139" mass="15615">MEEASPEQVRVVELDTGTSEREVVEVDAAEKRASHVVEKENNESDVNEAELNLSTREINEVNGNDSGEVKLNNNERNSQSYSDIVVKKADKGSAVVVWGLEEYKNEAYRQLSDENFYECIHFNPVNDVVALIDGKLNVQ</sequence>
<dbReference type="Proteomes" id="UP001152795">
    <property type="component" value="Unassembled WGS sequence"/>
</dbReference>
<dbReference type="AlphaFoldDB" id="A0A6S7INA9"/>
<accession>A0A6S7INA9</accession>
<name>A0A6S7INA9_PARCT</name>
<evidence type="ECO:0000313" key="2">
    <source>
        <dbReference type="Proteomes" id="UP001152795"/>
    </source>
</evidence>
<dbReference type="EMBL" id="CACRXK020009905">
    <property type="protein sequence ID" value="CAB4018210.1"/>
    <property type="molecule type" value="Genomic_DNA"/>
</dbReference>